<dbReference type="EMBL" id="LGGP01000433">
    <property type="protein sequence ID" value="KUK77969.1"/>
    <property type="molecule type" value="Genomic_DNA"/>
</dbReference>
<keyword evidence="3 5" id="KW-0067">ATP-binding</keyword>
<dbReference type="SMART" id="SM00382">
    <property type="entry name" value="AAA"/>
    <property type="match status" value="1"/>
</dbReference>
<dbReference type="Pfam" id="PF08352">
    <property type="entry name" value="oligo_HPY"/>
    <property type="match status" value="1"/>
</dbReference>
<feature type="domain" description="ABC transporter" evidence="4">
    <location>
        <begin position="4"/>
        <end position="260"/>
    </location>
</feature>
<dbReference type="InterPro" id="IPR027417">
    <property type="entry name" value="P-loop_NTPase"/>
</dbReference>
<dbReference type="InterPro" id="IPR017871">
    <property type="entry name" value="ABC_transporter-like_CS"/>
</dbReference>
<accession>A0A101HJN3</accession>
<proteinExistence type="predicted"/>
<dbReference type="InterPro" id="IPR003593">
    <property type="entry name" value="AAA+_ATPase"/>
</dbReference>
<evidence type="ECO:0000256" key="3">
    <source>
        <dbReference type="ARBA" id="ARBA00022840"/>
    </source>
</evidence>
<dbReference type="FunFam" id="3.40.50.300:FF:000016">
    <property type="entry name" value="Oligopeptide ABC transporter ATP-binding component"/>
    <property type="match status" value="1"/>
</dbReference>
<reference evidence="6" key="1">
    <citation type="journal article" date="2015" name="MBio">
        <title>Genome-Resolved Metagenomic Analysis Reveals Roles for Candidate Phyla and Other Microbial Community Members in Biogeochemical Transformations in Oil Reservoirs.</title>
        <authorList>
            <person name="Hu P."/>
            <person name="Tom L."/>
            <person name="Singh A."/>
            <person name="Thomas B.C."/>
            <person name="Baker B.J."/>
            <person name="Piceno Y.M."/>
            <person name="Andersen G.L."/>
            <person name="Banfield J.F."/>
        </authorList>
    </citation>
    <scope>NUCLEOTIDE SEQUENCE [LARGE SCALE GENOMIC DNA]</scope>
</reference>
<evidence type="ECO:0000259" key="4">
    <source>
        <dbReference type="PROSITE" id="PS50893"/>
    </source>
</evidence>
<feature type="non-terminal residue" evidence="5">
    <location>
        <position position="339"/>
    </location>
</feature>
<keyword evidence="1" id="KW-0813">Transport</keyword>
<dbReference type="PROSITE" id="PS50893">
    <property type="entry name" value="ABC_TRANSPORTER_2"/>
    <property type="match status" value="1"/>
</dbReference>
<name>A0A101HJN3_9BACT</name>
<gene>
    <name evidence="5" type="ORF">XD94_1884</name>
</gene>
<dbReference type="InterPro" id="IPR003439">
    <property type="entry name" value="ABC_transporter-like_ATP-bd"/>
</dbReference>
<dbReference type="NCBIfam" id="TIGR01727">
    <property type="entry name" value="oligo_HPY"/>
    <property type="match status" value="1"/>
</dbReference>
<dbReference type="PROSITE" id="PS00211">
    <property type="entry name" value="ABC_TRANSPORTER_1"/>
    <property type="match status" value="1"/>
</dbReference>
<comment type="caution">
    <text evidence="5">The sequence shown here is derived from an EMBL/GenBank/DDBJ whole genome shotgun (WGS) entry which is preliminary data.</text>
</comment>
<protein>
    <submittedName>
        <fullName evidence="5">Oligopeptide/dipeptide ABC transporter, ATP-binding protein</fullName>
    </submittedName>
</protein>
<dbReference type="InterPro" id="IPR013563">
    <property type="entry name" value="Oligopep_ABC_C"/>
</dbReference>
<dbReference type="PANTHER" id="PTHR43776:SF1">
    <property type="entry name" value="OLIGOPEPTIDE ABC TRANSPORTER, ATP-BINDING PROTEIN"/>
    <property type="match status" value="1"/>
</dbReference>
<dbReference type="GO" id="GO:0016887">
    <property type="term" value="F:ATP hydrolysis activity"/>
    <property type="evidence" value="ECO:0007669"/>
    <property type="project" value="InterPro"/>
</dbReference>
<evidence type="ECO:0000313" key="6">
    <source>
        <dbReference type="Proteomes" id="UP000054092"/>
    </source>
</evidence>
<sequence length="339" mass="38313">MKILSTEGLRKFFPIKAGVFLQVVGYVRAMQSVTMEISKGETIGIVGESGCGKSTLGRTIVKIYEPTGGRIIYHDDKGNEYDITKGLAKNVRSKFRRDVQMIFQNPFDSLDPRMTVRDIIKEPIEAHNLLSKDEIDDYVEELLMKVGMYPEYAQRYPHEFSGGQRQRIAIARSISVSPRLIICDEPTSALDVSVQSQIINLLQELRDEIKMSYIFISHNLDVVHHMSDRIVVMYLGNVVETAGAKELFDYPAHPYTKALMASIPNWDPQERKLQNIKLEGEPPSPINPPPGCPFHPRCPYKIDICSKEMPDSFEVAEGHTVACWLHERSCKTGVGGRRS</sequence>
<dbReference type="SUPFAM" id="SSF52540">
    <property type="entry name" value="P-loop containing nucleoside triphosphate hydrolases"/>
    <property type="match status" value="1"/>
</dbReference>
<dbReference type="PANTHER" id="PTHR43776">
    <property type="entry name" value="TRANSPORT ATP-BINDING PROTEIN"/>
    <property type="match status" value="1"/>
</dbReference>
<dbReference type="CDD" id="cd03257">
    <property type="entry name" value="ABC_NikE_OppD_transporters"/>
    <property type="match status" value="1"/>
</dbReference>
<organism evidence="5 6">
    <name type="scientific">Mesotoga prima</name>
    <dbReference type="NCBI Taxonomy" id="1184387"/>
    <lineage>
        <taxon>Bacteria</taxon>
        <taxon>Thermotogati</taxon>
        <taxon>Thermotogota</taxon>
        <taxon>Thermotogae</taxon>
        <taxon>Kosmotogales</taxon>
        <taxon>Kosmotogaceae</taxon>
        <taxon>Mesotoga</taxon>
    </lineage>
</organism>
<keyword evidence="2" id="KW-0547">Nucleotide-binding</keyword>
<evidence type="ECO:0000313" key="5">
    <source>
        <dbReference type="EMBL" id="KUK77969.1"/>
    </source>
</evidence>
<dbReference type="Pfam" id="PF00005">
    <property type="entry name" value="ABC_tran"/>
    <property type="match status" value="1"/>
</dbReference>
<dbReference type="Gene3D" id="3.40.50.300">
    <property type="entry name" value="P-loop containing nucleotide triphosphate hydrolases"/>
    <property type="match status" value="1"/>
</dbReference>
<evidence type="ECO:0000256" key="2">
    <source>
        <dbReference type="ARBA" id="ARBA00022741"/>
    </source>
</evidence>
<dbReference type="AlphaFoldDB" id="A0A101HJN3"/>
<dbReference type="GO" id="GO:0055085">
    <property type="term" value="P:transmembrane transport"/>
    <property type="evidence" value="ECO:0007669"/>
    <property type="project" value="UniProtKB-ARBA"/>
</dbReference>
<dbReference type="GO" id="GO:0005524">
    <property type="term" value="F:ATP binding"/>
    <property type="evidence" value="ECO:0007669"/>
    <property type="project" value="UniProtKB-KW"/>
</dbReference>
<evidence type="ECO:0000256" key="1">
    <source>
        <dbReference type="ARBA" id="ARBA00022448"/>
    </source>
</evidence>
<dbReference type="Proteomes" id="UP000054092">
    <property type="component" value="Unassembled WGS sequence"/>
</dbReference>
<dbReference type="InterPro" id="IPR050319">
    <property type="entry name" value="ABC_transp_ATP-bind"/>
</dbReference>
<dbReference type="GO" id="GO:0015833">
    <property type="term" value="P:peptide transport"/>
    <property type="evidence" value="ECO:0007669"/>
    <property type="project" value="InterPro"/>
</dbReference>